<feature type="transmembrane region" description="Helical" evidence="2">
    <location>
        <begin position="69"/>
        <end position="94"/>
    </location>
</feature>
<dbReference type="PANTHER" id="PTHR46580">
    <property type="entry name" value="SENSOR KINASE-RELATED"/>
    <property type="match status" value="1"/>
</dbReference>
<name>A0A8S3DSA2_9BILA</name>
<feature type="non-terminal residue" evidence="3">
    <location>
        <position position="238"/>
    </location>
</feature>
<protein>
    <submittedName>
        <fullName evidence="3">Uncharacterized protein</fullName>
    </submittedName>
</protein>
<sequence length="238" mass="26534">MIANSMDNHAHSFDYSVTEQQPNANNQQDQNTNRNQSNALSLATVTKKTKKTAMTPTPLEYSCWSTHPLSAATSVFIVFIFLTMMIAVPAVCFASQNFTVRKCNLQFKKTENNPIAYNTRPRSVAVGDFNNDSWLDIVVANSQFGNIEIFFGSGNETFSNKKTYFTGSDSRPYSIAVAYIDNDTILDIAVANFAINSIDIFFGLGDGRFEKQNSIFTNSYKPICISIADFNNDQINDI</sequence>
<evidence type="ECO:0000256" key="1">
    <source>
        <dbReference type="ARBA" id="ARBA00022729"/>
    </source>
</evidence>
<keyword evidence="2" id="KW-0812">Transmembrane</keyword>
<dbReference type="PANTHER" id="PTHR46580:SF4">
    <property type="entry name" value="ATP_GTP-BINDING PROTEIN"/>
    <property type="match status" value="1"/>
</dbReference>
<dbReference type="Proteomes" id="UP000681967">
    <property type="component" value="Unassembled WGS sequence"/>
</dbReference>
<keyword evidence="1" id="KW-0732">Signal</keyword>
<proteinExistence type="predicted"/>
<reference evidence="3" key="1">
    <citation type="submission" date="2021-02" db="EMBL/GenBank/DDBJ databases">
        <authorList>
            <person name="Nowell W R."/>
        </authorList>
    </citation>
    <scope>NUCLEOTIDE SEQUENCE</scope>
</reference>
<evidence type="ECO:0000313" key="4">
    <source>
        <dbReference type="Proteomes" id="UP000681967"/>
    </source>
</evidence>
<comment type="caution">
    <text evidence="3">The sequence shown here is derived from an EMBL/GenBank/DDBJ whole genome shotgun (WGS) entry which is preliminary data.</text>
</comment>
<evidence type="ECO:0000256" key="2">
    <source>
        <dbReference type="SAM" id="Phobius"/>
    </source>
</evidence>
<accession>A0A8S3DSA2</accession>
<dbReference type="AlphaFoldDB" id="A0A8S3DSA2"/>
<keyword evidence="2" id="KW-1133">Transmembrane helix</keyword>
<gene>
    <name evidence="3" type="ORF">BYL167_LOCUS56458</name>
</gene>
<dbReference type="Pfam" id="PF13517">
    <property type="entry name" value="FG-GAP_3"/>
    <property type="match status" value="1"/>
</dbReference>
<dbReference type="InterPro" id="IPR028994">
    <property type="entry name" value="Integrin_alpha_N"/>
</dbReference>
<dbReference type="InterPro" id="IPR013517">
    <property type="entry name" value="FG-GAP"/>
</dbReference>
<dbReference type="Gene3D" id="2.130.10.130">
    <property type="entry name" value="Integrin alpha, N-terminal"/>
    <property type="match status" value="1"/>
</dbReference>
<dbReference type="EMBL" id="CAJOBH010223074">
    <property type="protein sequence ID" value="CAF5036692.1"/>
    <property type="molecule type" value="Genomic_DNA"/>
</dbReference>
<keyword evidence="2" id="KW-0472">Membrane</keyword>
<evidence type="ECO:0000313" key="3">
    <source>
        <dbReference type="EMBL" id="CAF5036692.1"/>
    </source>
</evidence>
<organism evidence="3 4">
    <name type="scientific">Rotaria magnacalcarata</name>
    <dbReference type="NCBI Taxonomy" id="392030"/>
    <lineage>
        <taxon>Eukaryota</taxon>
        <taxon>Metazoa</taxon>
        <taxon>Spiralia</taxon>
        <taxon>Gnathifera</taxon>
        <taxon>Rotifera</taxon>
        <taxon>Eurotatoria</taxon>
        <taxon>Bdelloidea</taxon>
        <taxon>Philodinida</taxon>
        <taxon>Philodinidae</taxon>
        <taxon>Rotaria</taxon>
    </lineage>
</organism>
<dbReference type="SUPFAM" id="SSF69318">
    <property type="entry name" value="Integrin alpha N-terminal domain"/>
    <property type="match status" value="1"/>
</dbReference>